<protein>
    <submittedName>
        <fullName evidence="2">Uncharacterized protein</fullName>
    </submittedName>
</protein>
<evidence type="ECO:0000313" key="3">
    <source>
        <dbReference type="EMBL" id="TGM30756.1"/>
    </source>
</evidence>
<dbReference type="RefSeq" id="WP_135651657.1">
    <property type="nucleotide sequence ID" value="NZ_RQGU01000010.1"/>
</dbReference>
<dbReference type="EMBL" id="RQGU01000010">
    <property type="protein sequence ID" value="TGM30756.1"/>
    <property type="molecule type" value="Genomic_DNA"/>
</dbReference>
<keyword evidence="1" id="KW-0812">Transmembrane</keyword>
<name>A0A5F2C6J7_9LEPT</name>
<reference evidence="2 4" key="2">
    <citation type="journal article" date="2019" name="PLoS Negl. Trop. Dis.">
        <title>Revisiting the worldwide diversity of Leptospira species in the environment.</title>
        <authorList>
            <person name="Vincent A.T."/>
            <person name="Schiettekatte O."/>
            <person name="Bourhy P."/>
            <person name="Veyrier F.J."/>
            <person name="Picardeau M."/>
        </authorList>
    </citation>
    <scope>NUCLEOTIDE SEQUENCE [LARGE SCALE GENOMIC DNA]</scope>
    <source>
        <strain evidence="2 4">201702405</strain>
        <strain evidence="3">201702406</strain>
    </source>
</reference>
<evidence type="ECO:0000256" key="1">
    <source>
        <dbReference type="SAM" id="Phobius"/>
    </source>
</evidence>
<keyword evidence="5" id="KW-1185">Reference proteome</keyword>
<reference evidence="3" key="1">
    <citation type="submission" date="2018-10" db="EMBL/GenBank/DDBJ databases">
        <authorList>
            <person name="Vincent A.T."/>
            <person name="Schiettekatte O."/>
            <person name="Bourhy P."/>
            <person name="Veyrier F.J."/>
            <person name="Picardeau M."/>
        </authorList>
    </citation>
    <scope>NUCLEOTIDE SEQUENCE</scope>
    <source>
        <strain evidence="3">201702406</strain>
    </source>
</reference>
<evidence type="ECO:0000313" key="2">
    <source>
        <dbReference type="EMBL" id="TGM12695.1"/>
    </source>
</evidence>
<dbReference type="Proteomes" id="UP000298057">
    <property type="component" value="Unassembled WGS sequence"/>
</dbReference>
<accession>A0A5F2C6J7</accession>
<organism evidence="2 4">
    <name type="scientific">Leptospira selangorensis</name>
    <dbReference type="NCBI Taxonomy" id="2484982"/>
    <lineage>
        <taxon>Bacteria</taxon>
        <taxon>Pseudomonadati</taxon>
        <taxon>Spirochaetota</taxon>
        <taxon>Spirochaetia</taxon>
        <taxon>Leptospirales</taxon>
        <taxon>Leptospiraceae</taxon>
        <taxon>Leptospira</taxon>
    </lineage>
</organism>
<evidence type="ECO:0000313" key="5">
    <source>
        <dbReference type="Proteomes" id="UP000298057"/>
    </source>
</evidence>
<dbReference type="Proteomes" id="UP000297832">
    <property type="component" value="Unassembled WGS sequence"/>
</dbReference>
<keyword evidence="1" id="KW-1133">Transmembrane helix</keyword>
<comment type="caution">
    <text evidence="2">The sequence shown here is derived from an EMBL/GenBank/DDBJ whole genome shotgun (WGS) entry which is preliminary data.</text>
</comment>
<proteinExistence type="predicted"/>
<evidence type="ECO:0000313" key="4">
    <source>
        <dbReference type="Proteomes" id="UP000297832"/>
    </source>
</evidence>
<feature type="transmembrane region" description="Helical" evidence="1">
    <location>
        <begin position="35"/>
        <end position="52"/>
    </location>
</feature>
<keyword evidence="1" id="KW-0472">Membrane</keyword>
<dbReference type="EMBL" id="RQGV01000016">
    <property type="protein sequence ID" value="TGM12695.1"/>
    <property type="molecule type" value="Genomic_DNA"/>
</dbReference>
<sequence length="66" mass="7720">MPIGYSYNFGKIIIGHYFDVFNRVLYFFPEEINDTIAAVLWVMSFGVIGIGIEKIIQRLDQRNDFN</sequence>
<gene>
    <name evidence="2" type="ORF">EHQ81_12440</name>
    <name evidence="3" type="ORF">EHQ82_00280</name>
</gene>
<dbReference type="AlphaFoldDB" id="A0A5F2C6J7"/>